<evidence type="ECO:0000313" key="3">
    <source>
        <dbReference type="Proteomes" id="UP000593567"/>
    </source>
</evidence>
<evidence type="ECO:0000256" key="1">
    <source>
        <dbReference type="SAM" id="MobiDB-lite"/>
    </source>
</evidence>
<feature type="compositionally biased region" description="Low complexity" evidence="1">
    <location>
        <begin position="122"/>
        <end position="154"/>
    </location>
</feature>
<gene>
    <name evidence="2" type="ORF">EB796_020298</name>
</gene>
<dbReference type="AlphaFoldDB" id="A0A7J7J778"/>
<keyword evidence="3" id="KW-1185">Reference proteome</keyword>
<proteinExistence type="predicted"/>
<accession>A0A7J7J778</accession>
<dbReference type="EMBL" id="VXIV02003049">
    <property type="protein sequence ID" value="KAF6021391.1"/>
    <property type="molecule type" value="Genomic_DNA"/>
</dbReference>
<comment type="caution">
    <text evidence="2">The sequence shown here is derived from an EMBL/GenBank/DDBJ whole genome shotgun (WGS) entry which is preliminary data.</text>
</comment>
<dbReference type="OrthoDB" id="248233at2759"/>
<dbReference type="Proteomes" id="UP000593567">
    <property type="component" value="Unassembled WGS sequence"/>
</dbReference>
<organism evidence="2 3">
    <name type="scientific">Bugula neritina</name>
    <name type="common">Brown bryozoan</name>
    <name type="synonym">Sertularia neritina</name>
    <dbReference type="NCBI Taxonomy" id="10212"/>
    <lineage>
        <taxon>Eukaryota</taxon>
        <taxon>Metazoa</taxon>
        <taxon>Spiralia</taxon>
        <taxon>Lophotrochozoa</taxon>
        <taxon>Bryozoa</taxon>
        <taxon>Gymnolaemata</taxon>
        <taxon>Cheilostomatida</taxon>
        <taxon>Flustrina</taxon>
        <taxon>Buguloidea</taxon>
        <taxon>Bugulidae</taxon>
        <taxon>Bugula</taxon>
    </lineage>
</organism>
<reference evidence="2" key="1">
    <citation type="submission" date="2020-06" db="EMBL/GenBank/DDBJ databases">
        <title>Draft genome of Bugula neritina, a colonial animal packing powerful symbionts and potential medicines.</title>
        <authorList>
            <person name="Rayko M."/>
        </authorList>
    </citation>
    <scope>NUCLEOTIDE SEQUENCE [LARGE SCALE GENOMIC DNA]</scope>
    <source>
        <strain evidence="2">Kwan_BN1</strain>
    </source>
</reference>
<sequence length="181" mass="19359">MRFLFNGTIFKTLYLNQFAVFFLEKLETNGKANVTFEFLSDYPECIYTDSKLLFRQGTTRGVGRVTSIVTLPSTSEPKCDSKEEGVSNDGSMSSDSSMSSSRTSVGDSNSSKCVPIGEENSNDNSMSSDSSDSSFGTSDGDSNSSDDSNSGNTSGFKVCRDESFYGASCTGNQGTLQFAGC</sequence>
<feature type="region of interest" description="Disordered" evidence="1">
    <location>
        <begin position="73"/>
        <end position="154"/>
    </location>
</feature>
<feature type="compositionally biased region" description="Low complexity" evidence="1">
    <location>
        <begin position="87"/>
        <end position="108"/>
    </location>
</feature>
<protein>
    <submittedName>
        <fullName evidence="2">Uncharacterized protein</fullName>
    </submittedName>
</protein>
<name>A0A7J7J778_BUGNE</name>
<evidence type="ECO:0000313" key="2">
    <source>
        <dbReference type="EMBL" id="KAF6021391.1"/>
    </source>
</evidence>